<sequence>MVAHAFICRDARTRLRYFANTGGHMPQPVLRALRDLFPNASPYLMYGLTEAFRST</sequence>
<proteinExistence type="predicted"/>
<organism evidence="1 2">
    <name type="scientific">Burkholderia humptydooensis MSMB43</name>
    <dbReference type="NCBI Taxonomy" id="441157"/>
    <lineage>
        <taxon>Bacteria</taxon>
        <taxon>Pseudomonadati</taxon>
        <taxon>Pseudomonadota</taxon>
        <taxon>Betaproteobacteria</taxon>
        <taxon>Burkholderiales</taxon>
        <taxon>Burkholderiaceae</taxon>
        <taxon>Burkholderia</taxon>
        <taxon>pseudomallei group</taxon>
    </lineage>
</organism>
<dbReference type="EMBL" id="JH692067">
    <property type="protein sequence ID" value="EIP85474.1"/>
    <property type="molecule type" value="Genomic_DNA"/>
</dbReference>
<dbReference type="Proteomes" id="UP000004682">
    <property type="component" value="Unassembled WGS sequence"/>
</dbReference>
<keyword evidence="2" id="KW-1185">Reference proteome</keyword>
<name>A0ABN0FZS1_9BURK</name>
<evidence type="ECO:0000313" key="2">
    <source>
        <dbReference type="Proteomes" id="UP000004682"/>
    </source>
</evidence>
<protein>
    <submittedName>
        <fullName evidence="1">AMP-binding domain protein</fullName>
    </submittedName>
</protein>
<gene>
    <name evidence="1" type="ORF">A33K_18029</name>
</gene>
<accession>A0ABN0FZS1</accession>
<dbReference type="SUPFAM" id="SSF56801">
    <property type="entry name" value="Acetyl-CoA synthetase-like"/>
    <property type="match status" value="1"/>
</dbReference>
<dbReference type="Gene3D" id="3.40.50.980">
    <property type="match status" value="1"/>
</dbReference>
<reference evidence="2" key="1">
    <citation type="journal article" date="2012" name="J. Bacteriol.">
        <title>Revised Genome Sequence of Burkholderia thailandensis MSMB43 with Improved Annotation.</title>
        <authorList>
            <person name="Zhuo Y."/>
            <person name="Liu L."/>
            <person name="Wang Q."/>
            <person name="Liu X."/>
            <person name="Ren B."/>
            <person name="Liu M."/>
            <person name="Ni P."/>
            <person name="Cheng Y.Q."/>
            <person name="Zhang L."/>
        </authorList>
    </citation>
    <scope>NUCLEOTIDE SEQUENCE [LARGE SCALE GENOMIC DNA]</scope>
    <source>
        <strain evidence="2">MSMB43</strain>
    </source>
</reference>
<evidence type="ECO:0000313" key="1">
    <source>
        <dbReference type="EMBL" id="EIP85474.1"/>
    </source>
</evidence>